<name>A0A7W5B969_9BURK</name>
<protein>
    <recommendedName>
        <fullName evidence="4">DUF2946 domain-containing protein</fullName>
    </recommendedName>
</protein>
<dbReference type="InterPro" id="IPR021333">
    <property type="entry name" value="DUF2946"/>
</dbReference>
<feature type="signal peptide" evidence="1">
    <location>
        <begin position="1"/>
        <end position="25"/>
    </location>
</feature>
<evidence type="ECO:0000313" key="2">
    <source>
        <dbReference type="EMBL" id="MBB3118525.1"/>
    </source>
</evidence>
<organism evidence="2 3">
    <name type="scientific">Pseudoduganella violacea</name>
    <dbReference type="NCBI Taxonomy" id="1715466"/>
    <lineage>
        <taxon>Bacteria</taxon>
        <taxon>Pseudomonadati</taxon>
        <taxon>Pseudomonadota</taxon>
        <taxon>Betaproteobacteria</taxon>
        <taxon>Burkholderiales</taxon>
        <taxon>Oxalobacteraceae</taxon>
        <taxon>Telluria group</taxon>
        <taxon>Pseudoduganella</taxon>
    </lineage>
</organism>
<reference evidence="2 3" key="1">
    <citation type="submission" date="2020-08" db="EMBL/GenBank/DDBJ databases">
        <title>Genomic Encyclopedia of Type Strains, Phase III (KMG-III): the genomes of soil and plant-associated and newly described type strains.</title>
        <authorList>
            <person name="Whitman W."/>
        </authorList>
    </citation>
    <scope>NUCLEOTIDE SEQUENCE [LARGE SCALE GENOMIC DNA]</scope>
    <source>
        <strain evidence="2 3">CECT 8897</strain>
    </source>
</reference>
<dbReference type="RefSeq" id="WP_183440428.1">
    <property type="nucleotide sequence ID" value="NZ_JACHXD010000003.1"/>
</dbReference>
<accession>A0A7W5B969</accession>
<dbReference type="Proteomes" id="UP000541535">
    <property type="component" value="Unassembled WGS sequence"/>
</dbReference>
<proteinExistence type="predicted"/>
<dbReference type="Pfam" id="PF11162">
    <property type="entry name" value="DUF2946"/>
    <property type="match status" value="1"/>
</dbReference>
<evidence type="ECO:0008006" key="4">
    <source>
        <dbReference type="Google" id="ProtNLM"/>
    </source>
</evidence>
<gene>
    <name evidence="2" type="ORF">FHS03_001556</name>
</gene>
<keyword evidence="3" id="KW-1185">Reference proteome</keyword>
<evidence type="ECO:0000313" key="3">
    <source>
        <dbReference type="Proteomes" id="UP000541535"/>
    </source>
</evidence>
<feature type="chain" id="PRO_5030597050" description="DUF2946 domain-containing protein" evidence="1">
    <location>
        <begin position="26"/>
        <end position="137"/>
    </location>
</feature>
<keyword evidence="1" id="KW-0732">Signal</keyword>
<comment type="caution">
    <text evidence="2">The sequence shown here is derived from an EMBL/GenBank/DDBJ whole genome shotgun (WGS) entry which is preliminary data.</text>
</comment>
<dbReference type="EMBL" id="JACHXD010000003">
    <property type="protein sequence ID" value="MBB3118525.1"/>
    <property type="molecule type" value="Genomic_DNA"/>
</dbReference>
<sequence length="137" mass="15213">MWRRALWLSCFAILLNALAPSISHALSLCKGQQRSWEICLNDGQRLSGSGELDYATFLALTDRSKPQKQTPAQTEKMAMEDCGYCFTHAASFAPPPAERPLLAELDGNRLLPFMLYRAPVPLQGWRASIPRGPPVLV</sequence>
<evidence type="ECO:0000256" key="1">
    <source>
        <dbReference type="SAM" id="SignalP"/>
    </source>
</evidence>
<dbReference type="AlphaFoldDB" id="A0A7W5B969"/>